<dbReference type="InterPro" id="IPR006578">
    <property type="entry name" value="MADF-dom"/>
</dbReference>
<evidence type="ECO:0000313" key="4">
    <source>
        <dbReference type="Proteomes" id="UP000053240"/>
    </source>
</evidence>
<dbReference type="FunCoup" id="A0A194QSA6">
    <property type="interactions" value="8"/>
</dbReference>
<dbReference type="EMBL" id="KQ461175">
    <property type="protein sequence ID" value="KPJ07865.1"/>
    <property type="molecule type" value="Genomic_DNA"/>
</dbReference>
<reference evidence="3 4" key="1">
    <citation type="journal article" date="2015" name="Nat. Commun.">
        <title>Outbred genome sequencing and CRISPR/Cas9 gene editing in butterflies.</title>
        <authorList>
            <person name="Li X."/>
            <person name="Fan D."/>
            <person name="Zhang W."/>
            <person name="Liu G."/>
            <person name="Zhang L."/>
            <person name="Zhao L."/>
            <person name="Fang X."/>
            <person name="Chen L."/>
            <person name="Dong Y."/>
            <person name="Chen Y."/>
            <person name="Ding Y."/>
            <person name="Zhao R."/>
            <person name="Feng M."/>
            <person name="Zhu Y."/>
            <person name="Feng Y."/>
            <person name="Jiang X."/>
            <person name="Zhu D."/>
            <person name="Xiang H."/>
            <person name="Feng X."/>
            <person name="Li S."/>
            <person name="Wang J."/>
            <person name="Zhang G."/>
            <person name="Kronforst M.R."/>
            <person name="Wang W."/>
        </authorList>
    </citation>
    <scope>NUCLEOTIDE SEQUENCE [LARGE SCALE GENOMIC DNA]</scope>
    <source>
        <strain evidence="3">Ya'a_city_454_Pm</strain>
        <tissue evidence="3">Whole body</tissue>
    </source>
</reference>
<gene>
    <name evidence="3" type="ORF">RR48_12707</name>
</gene>
<protein>
    <recommendedName>
        <fullName evidence="2">MADF domain-containing protein</fullName>
    </recommendedName>
</protein>
<dbReference type="KEGG" id="pmac:106718492"/>
<dbReference type="PANTHER" id="PTHR21505:SF12">
    <property type="entry name" value="MADF DOMAIN-CONTAINING PROTEIN-RELATED"/>
    <property type="match status" value="1"/>
</dbReference>
<dbReference type="AlphaFoldDB" id="A0A194QSA6"/>
<name>A0A194QSA6_PAPMA</name>
<proteinExistence type="predicted"/>
<dbReference type="PANTHER" id="PTHR21505">
    <property type="entry name" value="MADF DOMAIN-CONTAINING PROTEIN-RELATED"/>
    <property type="match status" value="1"/>
</dbReference>
<dbReference type="OrthoDB" id="8775784at2759"/>
<feature type="region of interest" description="Disordered" evidence="1">
    <location>
        <begin position="1"/>
        <end position="27"/>
    </location>
</feature>
<dbReference type="OMA" id="SSGWEYF"/>
<feature type="domain" description="MADF" evidence="2">
    <location>
        <begin position="43"/>
        <end position="133"/>
    </location>
</feature>
<keyword evidence="4" id="KW-1185">Reference proteome</keyword>
<organism evidence="3 4">
    <name type="scientific">Papilio machaon</name>
    <name type="common">Old World swallowtail butterfly</name>
    <dbReference type="NCBI Taxonomy" id="76193"/>
    <lineage>
        <taxon>Eukaryota</taxon>
        <taxon>Metazoa</taxon>
        <taxon>Ecdysozoa</taxon>
        <taxon>Arthropoda</taxon>
        <taxon>Hexapoda</taxon>
        <taxon>Insecta</taxon>
        <taxon>Pterygota</taxon>
        <taxon>Neoptera</taxon>
        <taxon>Endopterygota</taxon>
        <taxon>Lepidoptera</taxon>
        <taxon>Glossata</taxon>
        <taxon>Ditrysia</taxon>
        <taxon>Papilionoidea</taxon>
        <taxon>Papilionidae</taxon>
        <taxon>Papilioninae</taxon>
        <taxon>Papilio</taxon>
    </lineage>
</organism>
<sequence>MDSNSDSFDNMPLPKIELEAEPESPTHKKEVRYNWNTESTMKLIQTMEKECKELWDVKHPANKDRAARQARMEYLAGLFDTTLEEISRKIHNLRSQFNNEVRKIRKRTGGLVAAGISSWDYFDALSFLLRTPPDPLDVPLVSPLKGVNLALAEFQAEEEVAFGRVGRMSQSPRILMVRNVCSSSPNPLPQKIWNEEPVILVNQEPRPDNCQVFGDFVASQLRQLPSQEARSRLMQMIQKAVLQVAEEESEVSQEEN</sequence>
<evidence type="ECO:0000256" key="1">
    <source>
        <dbReference type="SAM" id="MobiDB-lite"/>
    </source>
</evidence>
<dbReference type="Pfam" id="PF10545">
    <property type="entry name" value="MADF_DNA_bdg"/>
    <property type="match status" value="1"/>
</dbReference>
<evidence type="ECO:0000313" key="3">
    <source>
        <dbReference type="EMBL" id="KPJ07865.1"/>
    </source>
</evidence>
<accession>A0A194QSA6</accession>
<evidence type="ECO:0000259" key="2">
    <source>
        <dbReference type="PROSITE" id="PS51029"/>
    </source>
</evidence>
<dbReference type="PROSITE" id="PS51029">
    <property type="entry name" value="MADF"/>
    <property type="match status" value="1"/>
</dbReference>
<dbReference type="Proteomes" id="UP000053240">
    <property type="component" value="Unassembled WGS sequence"/>
</dbReference>
<dbReference type="SMART" id="SM00595">
    <property type="entry name" value="MADF"/>
    <property type="match status" value="1"/>
</dbReference>
<dbReference type="InParanoid" id="A0A194QSA6"/>